<dbReference type="SMART" id="SM00028">
    <property type="entry name" value="TPR"/>
    <property type="match status" value="5"/>
</dbReference>
<dbReference type="STRING" id="1202768.SAMN05216285_3318"/>
<dbReference type="eggNOG" id="arCOG03032">
    <property type="taxonomic scope" value="Archaea"/>
</dbReference>
<dbReference type="Proteomes" id="UP000183275">
    <property type="component" value="Unassembled WGS sequence"/>
</dbReference>
<evidence type="ECO:0000256" key="4">
    <source>
        <dbReference type="SAM" id="Coils"/>
    </source>
</evidence>
<keyword evidence="4" id="KW-0175">Coiled coil</keyword>
<dbReference type="SUPFAM" id="SSF48452">
    <property type="entry name" value="TPR-like"/>
    <property type="match status" value="1"/>
</dbReference>
<dbReference type="Pfam" id="PF13432">
    <property type="entry name" value="TPR_16"/>
    <property type="match status" value="1"/>
</dbReference>
<dbReference type="PANTHER" id="PTHR44943">
    <property type="entry name" value="CELLULOSE SYNTHASE OPERON PROTEIN C"/>
    <property type="match status" value="1"/>
</dbReference>
<gene>
    <name evidence="6" type="ORF">SAMN05216285_3318</name>
</gene>
<evidence type="ECO:0000256" key="5">
    <source>
        <dbReference type="SAM" id="MobiDB-lite"/>
    </source>
</evidence>
<accession>A0A1I0QBD0</accession>
<evidence type="ECO:0000256" key="1">
    <source>
        <dbReference type="ARBA" id="ARBA00022737"/>
    </source>
</evidence>
<dbReference type="InterPro" id="IPR011990">
    <property type="entry name" value="TPR-like_helical_dom_sf"/>
</dbReference>
<dbReference type="Gene3D" id="1.25.40.10">
    <property type="entry name" value="Tetratricopeptide repeat domain"/>
    <property type="match status" value="2"/>
</dbReference>
<reference evidence="7" key="1">
    <citation type="submission" date="2016-10" db="EMBL/GenBank/DDBJ databases">
        <authorList>
            <person name="Varghese N."/>
        </authorList>
    </citation>
    <scope>NUCLEOTIDE SEQUENCE [LARGE SCALE GENOMIC DNA]</scope>
    <source>
        <strain evidence="7">CGMCC 1.12284</strain>
    </source>
</reference>
<feature type="repeat" description="TPR" evidence="3">
    <location>
        <begin position="103"/>
        <end position="136"/>
    </location>
</feature>
<feature type="region of interest" description="Disordered" evidence="5">
    <location>
        <begin position="1"/>
        <end position="41"/>
    </location>
</feature>
<evidence type="ECO:0000256" key="3">
    <source>
        <dbReference type="PROSITE-ProRule" id="PRU00339"/>
    </source>
</evidence>
<dbReference type="PROSITE" id="PS50005">
    <property type="entry name" value="TPR"/>
    <property type="match status" value="2"/>
</dbReference>
<dbReference type="OrthoDB" id="115601at2157"/>
<keyword evidence="7" id="KW-1185">Reference proteome</keyword>
<dbReference type="EMBL" id="FOIS01000004">
    <property type="protein sequence ID" value="SEW24139.1"/>
    <property type="molecule type" value="Genomic_DNA"/>
</dbReference>
<keyword evidence="1" id="KW-0677">Repeat</keyword>
<evidence type="ECO:0000256" key="2">
    <source>
        <dbReference type="ARBA" id="ARBA00022803"/>
    </source>
</evidence>
<name>A0A1I0QBD0_9EURY</name>
<dbReference type="PANTHER" id="PTHR44943:SF8">
    <property type="entry name" value="TPR REPEAT-CONTAINING PROTEIN MJ0263"/>
    <property type="match status" value="1"/>
</dbReference>
<feature type="compositionally biased region" description="Gly residues" evidence="5">
    <location>
        <begin position="256"/>
        <end position="275"/>
    </location>
</feature>
<dbReference type="InterPro" id="IPR019734">
    <property type="entry name" value="TPR_rpt"/>
</dbReference>
<keyword evidence="2 3" id="KW-0802">TPR repeat</keyword>
<feature type="compositionally biased region" description="Basic and acidic residues" evidence="5">
    <location>
        <begin position="301"/>
        <end position="311"/>
    </location>
</feature>
<dbReference type="Pfam" id="PF13424">
    <property type="entry name" value="TPR_12"/>
    <property type="match status" value="1"/>
</dbReference>
<evidence type="ECO:0000313" key="6">
    <source>
        <dbReference type="EMBL" id="SEW24139.1"/>
    </source>
</evidence>
<evidence type="ECO:0000313" key="7">
    <source>
        <dbReference type="Proteomes" id="UP000183275"/>
    </source>
</evidence>
<protein>
    <submittedName>
        <fullName evidence="6">Tfp pilus assembly protein PilF</fullName>
    </submittedName>
</protein>
<feature type="repeat" description="TPR" evidence="3">
    <location>
        <begin position="66"/>
        <end position="99"/>
    </location>
</feature>
<feature type="compositionally biased region" description="Basic and acidic residues" evidence="5">
    <location>
        <begin position="1"/>
        <end position="17"/>
    </location>
</feature>
<feature type="compositionally biased region" description="Acidic residues" evidence="5">
    <location>
        <begin position="19"/>
        <end position="32"/>
    </location>
</feature>
<feature type="coiled-coil region" evidence="4">
    <location>
        <begin position="217"/>
        <end position="251"/>
    </location>
</feature>
<dbReference type="InterPro" id="IPR051685">
    <property type="entry name" value="Ycf3/AcsC/BcsC/TPR_MFPF"/>
</dbReference>
<feature type="region of interest" description="Disordered" evidence="5">
    <location>
        <begin position="251"/>
        <end position="311"/>
    </location>
</feature>
<proteinExistence type="predicted"/>
<organism evidence="6 7">
    <name type="scientific">Natrinema salifodinae</name>
    <dbReference type="NCBI Taxonomy" id="1202768"/>
    <lineage>
        <taxon>Archaea</taxon>
        <taxon>Methanobacteriati</taxon>
        <taxon>Methanobacteriota</taxon>
        <taxon>Stenosarchaea group</taxon>
        <taxon>Halobacteria</taxon>
        <taxon>Halobacteriales</taxon>
        <taxon>Natrialbaceae</taxon>
        <taxon>Natrinema</taxon>
    </lineage>
</organism>
<dbReference type="RefSeq" id="WP_049989998.1">
    <property type="nucleotide sequence ID" value="NZ_FOIS01000004.1"/>
</dbReference>
<sequence>MTDRDGDRDHRDHRFSEGEGFDDPYEEFDLDPPELAVDPSKVDPIDSRVVTDTLDEQNIATDDVDATELLDVGLNYMQINRYEQATEAFERTARFAEDETLEQEAWVNKGVAHAELEEWDEAIGAHREALRIDDESEHAATAETNLAYALWEFGETAQALEHAERAVEIDERFAAAWFNRAFFLSERGLSEEALHCVDNAIRLGLRNAKVLEEKAEILEELGEYDQAEEIAEEANEMREQAEREMMDDREEMFGQASGGAGGAGGGPGMGAGAGRGQQRQGGRDGIGLDDLGIDITDPGSEEERDREWELE</sequence>
<dbReference type="AlphaFoldDB" id="A0A1I0QBD0"/>